<keyword evidence="5" id="KW-1185">Reference proteome</keyword>
<dbReference type="Pfam" id="PF00379">
    <property type="entry name" value="Chitin_bind_4"/>
    <property type="match status" value="1"/>
</dbReference>
<protein>
    <submittedName>
        <fullName evidence="4">Cuticle protein AM1199</fullName>
    </submittedName>
</protein>
<accession>A0A8J4YMY4</accession>
<dbReference type="EMBL" id="JACEEZ010008061">
    <property type="protein sequence ID" value="KAG0723575.1"/>
    <property type="molecule type" value="Genomic_DNA"/>
</dbReference>
<evidence type="ECO:0000256" key="1">
    <source>
        <dbReference type="ARBA" id="ARBA00022460"/>
    </source>
</evidence>
<dbReference type="PROSITE" id="PS00233">
    <property type="entry name" value="CHIT_BIND_RR_1"/>
    <property type="match status" value="1"/>
</dbReference>
<dbReference type="GO" id="GO:0062129">
    <property type="term" value="C:chitin-based extracellular matrix"/>
    <property type="evidence" value="ECO:0007669"/>
    <property type="project" value="TreeGrafter"/>
</dbReference>
<name>A0A8J4YMY4_CHIOP</name>
<gene>
    <name evidence="4" type="primary">CUPA3_0</name>
    <name evidence="4" type="ORF">GWK47_042440</name>
</gene>
<keyword evidence="3" id="KW-0732">Signal</keyword>
<evidence type="ECO:0000313" key="5">
    <source>
        <dbReference type="Proteomes" id="UP000770661"/>
    </source>
</evidence>
<evidence type="ECO:0000256" key="3">
    <source>
        <dbReference type="SAM" id="SignalP"/>
    </source>
</evidence>
<dbReference type="PANTHER" id="PTHR10380:SF173">
    <property type="entry name" value="CUTICULAR PROTEIN 47EF, ISOFORM C-RELATED"/>
    <property type="match status" value="1"/>
</dbReference>
<dbReference type="GO" id="GO:0008010">
    <property type="term" value="F:structural constituent of chitin-based larval cuticle"/>
    <property type="evidence" value="ECO:0007669"/>
    <property type="project" value="TreeGrafter"/>
</dbReference>
<comment type="caution">
    <text evidence="4">The sequence shown here is derived from an EMBL/GenBank/DDBJ whole genome shotgun (WGS) entry which is preliminary data.</text>
</comment>
<feature type="chain" id="PRO_5035235071" evidence="3">
    <location>
        <begin position="30"/>
        <end position="155"/>
    </location>
</feature>
<evidence type="ECO:0000256" key="2">
    <source>
        <dbReference type="PROSITE-ProRule" id="PRU00497"/>
    </source>
</evidence>
<dbReference type="InterPro" id="IPR050468">
    <property type="entry name" value="Cuticle_Struct_Prot"/>
</dbReference>
<keyword evidence="1 2" id="KW-0193">Cuticle</keyword>
<reference evidence="4" key="1">
    <citation type="submission" date="2020-07" db="EMBL/GenBank/DDBJ databases">
        <title>The High-quality genome of the commercially important snow crab, Chionoecetes opilio.</title>
        <authorList>
            <person name="Jeong J.-H."/>
            <person name="Ryu S."/>
        </authorList>
    </citation>
    <scope>NUCLEOTIDE SEQUENCE</scope>
    <source>
        <strain evidence="4">MADBK_172401_WGS</strain>
        <tissue evidence="4">Digestive gland</tissue>
    </source>
</reference>
<organism evidence="4 5">
    <name type="scientific">Chionoecetes opilio</name>
    <name type="common">Atlantic snow crab</name>
    <name type="synonym">Cancer opilio</name>
    <dbReference type="NCBI Taxonomy" id="41210"/>
    <lineage>
        <taxon>Eukaryota</taxon>
        <taxon>Metazoa</taxon>
        <taxon>Ecdysozoa</taxon>
        <taxon>Arthropoda</taxon>
        <taxon>Crustacea</taxon>
        <taxon>Multicrustacea</taxon>
        <taxon>Malacostraca</taxon>
        <taxon>Eumalacostraca</taxon>
        <taxon>Eucarida</taxon>
        <taxon>Decapoda</taxon>
        <taxon>Pleocyemata</taxon>
        <taxon>Brachyura</taxon>
        <taxon>Eubrachyura</taxon>
        <taxon>Majoidea</taxon>
        <taxon>Majidae</taxon>
        <taxon>Chionoecetes</taxon>
    </lineage>
</organism>
<proteinExistence type="predicted"/>
<evidence type="ECO:0000313" key="4">
    <source>
        <dbReference type="EMBL" id="KAG0723575.1"/>
    </source>
</evidence>
<dbReference type="OrthoDB" id="6357128at2759"/>
<dbReference type="PANTHER" id="PTHR10380">
    <property type="entry name" value="CUTICLE PROTEIN"/>
    <property type="match status" value="1"/>
</dbReference>
<dbReference type="InterPro" id="IPR031311">
    <property type="entry name" value="CHIT_BIND_RR_consensus"/>
</dbReference>
<dbReference type="PROSITE" id="PS51155">
    <property type="entry name" value="CHIT_BIND_RR_2"/>
    <property type="match status" value="1"/>
</dbReference>
<dbReference type="InterPro" id="IPR000618">
    <property type="entry name" value="Insect_cuticle"/>
</dbReference>
<sequence>MKSLRAVFSEFKGLKVMVVMAAVVASAAAAPQRHTHAGYKHTPGTFIPILVDERDGPYADGSYAFNFETANGIVRQEQGYPQGPAGAVASSGGWSFTFPDGTPADFQFVADENGYRPVSNLIPTPHPLPAHAIQQIEFARRNPTPGSHAGAYRPF</sequence>
<feature type="signal peptide" evidence="3">
    <location>
        <begin position="1"/>
        <end position="29"/>
    </location>
</feature>
<dbReference type="AlphaFoldDB" id="A0A8J4YMY4"/>
<dbReference type="Proteomes" id="UP000770661">
    <property type="component" value="Unassembled WGS sequence"/>
</dbReference>